<accession>A0A4Q5LAR2</accession>
<dbReference type="InterPro" id="IPR036188">
    <property type="entry name" value="FAD/NAD-bd_sf"/>
</dbReference>
<gene>
    <name evidence="6" type="ORF">EWM57_14855</name>
</gene>
<evidence type="ECO:0000256" key="2">
    <source>
        <dbReference type="ARBA" id="ARBA00006442"/>
    </source>
</evidence>
<evidence type="ECO:0000313" key="7">
    <source>
        <dbReference type="Proteomes" id="UP000294155"/>
    </source>
</evidence>
<dbReference type="PRINTS" id="PR00411">
    <property type="entry name" value="PNDRDTASEI"/>
</dbReference>
<feature type="domain" description="FAD/NAD(P)-binding" evidence="5">
    <location>
        <begin position="2"/>
        <end position="290"/>
    </location>
</feature>
<keyword evidence="7" id="KW-1185">Reference proteome</keyword>
<protein>
    <submittedName>
        <fullName evidence="6">NAD(P)/FAD-dependent oxidoreductase</fullName>
    </submittedName>
</protein>
<dbReference type="AlphaFoldDB" id="A0A4Q5LAR2"/>
<comment type="caution">
    <text evidence="6">The sequence shown here is derived from an EMBL/GenBank/DDBJ whole genome shotgun (WGS) entry which is preliminary data.</text>
</comment>
<keyword evidence="4" id="KW-0274">FAD</keyword>
<dbReference type="PRINTS" id="PR00368">
    <property type="entry name" value="FADPNR"/>
</dbReference>
<dbReference type="SUPFAM" id="SSF51905">
    <property type="entry name" value="FAD/NAD(P)-binding domain"/>
    <property type="match status" value="1"/>
</dbReference>
<keyword evidence="3" id="KW-0285">Flavoprotein</keyword>
<evidence type="ECO:0000313" key="6">
    <source>
        <dbReference type="EMBL" id="RYU78239.1"/>
    </source>
</evidence>
<proteinExistence type="inferred from homology"/>
<comment type="similarity">
    <text evidence="2">Belongs to the FAD-dependent oxidoreductase family.</text>
</comment>
<sequence>MRLVIIGNGITGVTAALTVRRLRPAAHITLVSAETKHHYSRTALMYVYMGHLRYPDIKPYEDWFWAENRLELVHATATALDTEAQTVTLSTGQALPYDKLLLATGSVSRFAAWPGRQLAGVQGLYGLPDLEQMARDTRGISQAVVVGGGLIGVELAEMLHSRGISVTVLVRDAHYWGSVLPPEEGRLVQQQFAENHVPVRYLTDLREILGDAHGRVRAVVTTAGEEIACQWVGVATGVQPNLSLAQLSAVETDQGILVDERLQTSVPHVYAAGDCAQHRQPGAGEVAVEQLWYTGRMQGEAVAHTICGQATPYRRGIWFNSAKFFNLEYQTYGQVPARPTAGIESFYWQHPDGRQALRINFESAGGHAVLGFNALGLRLRHEVCAGWIGTRTPVHAVLEQLGAANFDPEFFRQHEPAIVAAFAAAYPQQPVGLRRRKGLWGRLSGPV</sequence>
<dbReference type="PANTHER" id="PTHR43429:SF3">
    <property type="entry name" value="NITRITE REDUCTASE [NAD(P)H]"/>
    <property type="match status" value="1"/>
</dbReference>
<dbReference type="EMBL" id="SEWE01000033">
    <property type="protein sequence ID" value="RYU78239.1"/>
    <property type="molecule type" value="Genomic_DNA"/>
</dbReference>
<dbReference type="RefSeq" id="WP_129921947.1">
    <property type="nucleotide sequence ID" value="NZ_SEWE01000033.1"/>
</dbReference>
<name>A0A4Q5LAR2_9BACT</name>
<evidence type="ECO:0000256" key="1">
    <source>
        <dbReference type="ARBA" id="ARBA00001974"/>
    </source>
</evidence>
<reference evidence="6 7" key="1">
    <citation type="submission" date="2019-02" db="EMBL/GenBank/DDBJ databases">
        <title>Bacterial novel species isolated from soil.</title>
        <authorList>
            <person name="Jung H.-Y."/>
        </authorList>
    </citation>
    <scope>NUCLEOTIDE SEQUENCE [LARGE SCALE GENOMIC DNA]</scope>
    <source>
        <strain evidence="6 7">1-3-3-3</strain>
    </source>
</reference>
<organism evidence="6 7">
    <name type="scientific">Hymenobacter persicinus</name>
    <dbReference type="NCBI Taxonomy" id="2025506"/>
    <lineage>
        <taxon>Bacteria</taxon>
        <taxon>Pseudomonadati</taxon>
        <taxon>Bacteroidota</taxon>
        <taxon>Cytophagia</taxon>
        <taxon>Cytophagales</taxon>
        <taxon>Hymenobacteraceae</taxon>
        <taxon>Hymenobacter</taxon>
    </lineage>
</organism>
<dbReference type="InterPro" id="IPR023753">
    <property type="entry name" value="FAD/NAD-binding_dom"/>
</dbReference>
<dbReference type="Gene3D" id="3.50.50.60">
    <property type="entry name" value="FAD/NAD(P)-binding domain"/>
    <property type="match status" value="2"/>
</dbReference>
<evidence type="ECO:0000259" key="5">
    <source>
        <dbReference type="Pfam" id="PF07992"/>
    </source>
</evidence>
<dbReference type="OrthoDB" id="9792592at2"/>
<evidence type="ECO:0000256" key="3">
    <source>
        <dbReference type="ARBA" id="ARBA00022630"/>
    </source>
</evidence>
<dbReference type="PANTHER" id="PTHR43429">
    <property type="entry name" value="PYRIDINE NUCLEOTIDE-DISULFIDE OXIDOREDUCTASE DOMAIN-CONTAINING"/>
    <property type="match status" value="1"/>
</dbReference>
<dbReference type="InterPro" id="IPR050260">
    <property type="entry name" value="FAD-bd_OxRdtase"/>
</dbReference>
<evidence type="ECO:0000256" key="4">
    <source>
        <dbReference type="ARBA" id="ARBA00022827"/>
    </source>
</evidence>
<dbReference type="Pfam" id="PF07992">
    <property type="entry name" value="Pyr_redox_2"/>
    <property type="match status" value="1"/>
</dbReference>
<comment type="cofactor">
    <cofactor evidence="1">
        <name>FAD</name>
        <dbReference type="ChEBI" id="CHEBI:57692"/>
    </cofactor>
</comment>
<dbReference type="GO" id="GO:0016491">
    <property type="term" value="F:oxidoreductase activity"/>
    <property type="evidence" value="ECO:0007669"/>
    <property type="project" value="InterPro"/>
</dbReference>
<dbReference type="Proteomes" id="UP000294155">
    <property type="component" value="Unassembled WGS sequence"/>
</dbReference>